<gene>
    <name evidence="1" type="ORF">GPUH_LOCUS24025</name>
</gene>
<dbReference type="OrthoDB" id="10062131at2759"/>
<evidence type="ECO:0000313" key="1">
    <source>
        <dbReference type="EMBL" id="VDN42288.1"/>
    </source>
</evidence>
<evidence type="ECO:0000313" key="2">
    <source>
        <dbReference type="Proteomes" id="UP000271098"/>
    </source>
</evidence>
<reference evidence="1 2" key="2">
    <citation type="submission" date="2018-11" db="EMBL/GenBank/DDBJ databases">
        <authorList>
            <consortium name="Pathogen Informatics"/>
        </authorList>
    </citation>
    <scope>NUCLEOTIDE SEQUENCE [LARGE SCALE GENOMIC DNA]</scope>
</reference>
<dbReference type="AlphaFoldDB" id="A0A183EST4"/>
<accession>A0A183EST4</accession>
<dbReference type="Proteomes" id="UP000271098">
    <property type="component" value="Unassembled WGS sequence"/>
</dbReference>
<dbReference type="WBParaSite" id="GPUH_0002405501-mRNA-1">
    <property type="protein sequence ID" value="GPUH_0002405501-mRNA-1"/>
    <property type="gene ID" value="GPUH_0002405501"/>
</dbReference>
<keyword evidence="2" id="KW-1185">Reference proteome</keyword>
<proteinExistence type="predicted"/>
<name>A0A183EST4_9BILA</name>
<organism evidence="3">
    <name type="scientific">Gongylonema pulchrum</name>
    <dbReference type="NCBI Taxonomy" id="637853"/>
    <lineage>
        <taxon>Eukaryota</taxon>
        <taxon>Metazoa</taxon>
        <taxon>Ecdysozoa</taxon>
        <taxon>Nematoda</taxon>
        <taxon>Chromadorea</taxon>
        <taxon>Rhabditida</taxon>
        <taxon>Spirurina</taxon>
        <taxon>Spiruromorpha</taxon>
        <taxon>Spiruroidea</taxon>
        <taxon>Gongylonematidae</taxon>
        <taxon>Gongylonema</taxon>
    </lineage>
</organism>
<reference evidence="3" key="1">
    <citation type="submission" date="2016-06" db="UniProtKB">
        <authorList>
            <consortium name="WormBaseParasite"/>
        </authorList>
    </citation>
    <scope>IDENTIFICATION</scope>
</reference>
<dbReference type="EMBL" id="UYRT01099804">
    <property type="protein sequence ID" value="VDN42288.1"/>
    <property type="molecule type" value="Genomic_DNA"/>
</dbReference>
<evidence type="ECO:0000313" key="3">
    <source>
        <dbReference type="WBParaSite" id="GPUH_0002405501-mRNA-1"/>
    </source>
</evidence>
<protein>
    <submittedName>
        <fullName evidence="3">Nucleotidyltransferase</fullName>
    </submittedName>
</protein>
<sequence length="41" mass="4781">MEKSLAEKLFLEKMAILNRTFVHFIECSVKEMPDADLVCCF</sequence>